<evidence type="ECO:0000313" key="2">
    <source>
        <dbReference type="Proteomes" id="UP001596443"/>
    </source>
</evidence>
<dbReference type="Proteomes" id="UP001596443">
    <property type="component" value="Unassembled WGS sequence"/>
</dbReference>
<dbReference type="GeneID" id="81210326"/>
<dbReference type="AlphaFoldDB" id="A0ABD5TJ99"/>
<evidence type="ECO:0008006" key="3">
    <source>
        <dbReference type="Google" id="ProtNLM"/>
    </source>
</evidence>
<proteinExistence type="predicted"/>
<keyword evidence="2" id="KW-1185">Reference proteome</keyword>
<comment type="caution">
    <text evidence="1">The sequence shown here is derived from an EMBL/GenBank/DDBJ whole genome shotgun (WGS) entry which is preliminary data.</text>
</comment>
<gene>
    <name evidence="1" type="ORF">ACFQFD_14775</name>
</gene>
<protein>
    <recommendedName>
        <fullName evidence="3">Zinc ribbon domain-containing protein</fullName>
    </recommendedName>
</protein>
<reference evidence="1 2" key="1">
    <citation type="journal article" date="2019" name="Int. J. Syst. Evol. Microbiol.">
        <title>The Global Catalogue of Microorganisms (GCM) 10K type strain sequencing project: providing services to taxonomists for standard genome sequencing and annotation.</title>
        <authorList>
            <consortium name="The Broad Institute Genomics Platform"/>
            <consortium name="The Broad Institute Genome Sequencing Center for Infectious Disease"/>
            <person name="Wu L."/>
            <person name="Ma J."/>
        </authorList>
    </citation>
    <scope>NUCLEOTIDE SEQUENCE [LARGE SCALE GENOMIC DNA]</scope>
    <source>
        <strain evidence="1 2">SYNS20</strain>
    </source>
</reference>
<sequence length="60" mass="7033">MGFFERMGRQVEQFKQTAKNEAEQHADYRCRACEERFQTDYDECPECGAATVESTTDEEE</sequence>
<accession>A0ABD5TJ99</accession>
<dbReference type="RefSeq" id="WP_284061389.1">
    <property type="nucleotide sequence ID" value="NZ_CP126158.1"/>
</dbReference>
<name>A0ABD5TJ99_9EURY</name>
<evidence type="ECO:0000313" key="1">
    <source>
        <dbReference type="EMBL" id="MFC6787212.1"/>
    </source>
</evidence>
<dbReference type="EMBL" id="JBHSWX010000012">
    <property type="protein sequence ID" value="MFC6787212.1"/>
    <property type="molecule type" value="Genomic_DNA"/>
</dbReference>
<organism evidence="1 2">
    <name type="scientific">Halobaculum halobium</name>
    <dbReference type="NCBI Taxonomy" id="3032281"/>
    <lineage>
        <taxon>Archaea</taxon>
        <taxon>Methanobacteriati</taxon>
        <taxon>Methanobacteriota</taxon>
        <taxon>Stenosarchaea group</taxon>
        <taxon>Halobacteria</taxon>
        <taxon>Halobacteriales</taxon>
        <taxon>Haloferacaceae</taxon>
        <taxon>Halobaculum</taxon>
    </lineage>
</organism>